<sequence>MLCNALPSTITSAWPSRRSSHHYDRYFVAGFTRSNPERLMYWCLDKHRSFR</sequence>
<comment type="caution">
    <text evidence="1">The sequence shown here is derived from an EMBL/GenBank/DDBJ whole genome shotgun (WGS) entry which is preliminary data.</text>
</comment>
<proteinExistence type="predicted"/>
<gene>
    <name evidence="1" type="ORF">PGTUg99_023160</name>
</gene>
<organism evidence="1 2">
    <name type="scientific">Puccinia graminis f. sp. tritici</name>
    <dbReference type="NCBI Taxonomy" id="56615"/>
    <lineage>
        <taxon>Eukaryota</taxon>
        <taxon>Fungi</taxon>
        <taxon>Dikarya</taxon>
        <taxon>Basidiomycota</taxon>
        <taxon>Pucciniomycotina</taxon>
        <taxon>Pucciniomycetes</taxon>
        <taxon>Pucciniales</taxon>
        <taxon>Pucciniaceae</taxon>
        <taxon>Puccinia</taxon>
    </lineage>
</organism>
<dbReference type="EMBL" id="VDEP01000107">
    <property type="protein sequence ID" value="KAA1130673.1"/>
    <property type="molecule type" value="Genomic_DNA"/>
</dbReference>
<accession>A0A5B0S0T8</accession>
<protein>
    <submittedName>
        <fullName evidence="1">Uncharacterized protein</fullName>
    </submittedName>
</protein>
<name>A0A5B0S0T8_PUCGR</name>
<reference evidence="1 2" key="1">
    <citation type="submission" date="2019-05" db="EMBL/GenBank/DDBJ databases">
        <title>Emergence of the Ug99 lineage of the wheat stem rust pathogen through somatic hybridization.</title>
        <authorList>
            <person name="Li F."/>
            <person name="Upadhyaya N.M."/>
            <person name="Sperschneider J."/>
            <person name="Matny O."/>
            <person name="Nguyen-Phuc H."/>
            <person name="Mago R."/>
            <person name="Raley C."/>
            <person name="Miller M.E."/>
            <person name="Silverstein K.A.T."/>
            <person name="Henningsen E."/>
            <person name="Hirsch C.D."/>
            <person name="Visser B."/>
            <person name="Pretorius Z.A."/>
            <person name="Steffenson B.J."/>
            <person name="Schwessinger B."/>
            <person name="Dodds P.N."/>
            <person name="Figueroa M."/>
        </authorList>
    </citation>
    <scope>NUCLEOTIDE SEQUENCE [LARGE SCALE GENOMIC DNA]</scope>
    <source>
        <strain evidence="1 2">Ug99</strain>
    </source>
</reference>
<evidence type="ECO:0000313" key="2">
    <source>
        <dbReference type="Proteomes" id="UP000325313"/>
    </source>
</evidence>
<evidence type="ECO:0000313" key="1">
    <source>
        <dbReference type="EMBL" id="KAA1130673.1"/>
    </source>
</evidence>
<dbReference type="AlphaFoldDB" id="A0A5B0S0T8"/>
<dbReference type="Proteomes" id="UP000325313">
    <property type="component" value="Unassembled WGS sequence"/>
</dbReference>